<reference evidence="2 3" key="1">
    <citation type="submission" date="2018-01" db="EMBL/GenBank/DDBJ databases">
        <title>Complete genome sequence of Flavivirga eckloniae ECD14 isolated from seaweed Ecklonia cava.</title>
        <authorList>
            <person name="Lee J.H."/>
            <person name="Baik K.S."/>
            <person name="Seong C.N."/>
        </authorList>
    </citation>
    <scope>NUCLEOTIDE SEQUENCE [LARGE SCALE GENOMIC DNA]</scope>
    <source>
        <strain evidence="2 3">ECD14</strain>
    </source>
</reference>
<name>A0A2K9PS26_9FLAO</name>
<dbReference type="Gene3D" id="2.60.120.10">
    <property type="entry name" value="Jelly Rolls"/>
    <property type="match status" value="1"/>
</dbReference>
<dbReference type="InterPro" id="IPR018490">
    <property type="entry name" value="cNMP-bd_dom_sf"/>
</dbReference>
<sequence>MKPTVVSPINYNFLNTINTIALKKAFQQYISFPEEDWDKIKQNIGVKHYKKGDVFLRSGQTSNTLGFITRGFFRKYYLKDGDEINFWFYHENQFLVAYQSFLERVPTKFQIEALEDAEILTLPFEAVQNLYTISEAWQKLGRLVCEKMYITHHNRIESLLFKDASVRYYDLVKEHPMLLQRLPQYHLASYLGIKPQSLSRIRKEYKDI</sequence>
<dbReference type="Proteomes" id="UP000235826">
    <property type="component" value="Chromosome"/>
</dbReference>
<keyword evidence="3" id="KW-1185">Reference proteome</keyword>
<dbReference type="Pfam" id="PF00027">
    <property type="entry name" value="cNMP_binding"/>
    <property type="match status" value="1"/>
</dbReference>
<dbReference type="AlphaFoldDB" id="A0A2K9PS26"/>
<gene>
    <name evidence="2" type="ORF">C1H87_14625</name>
</gene>
<evidence type="ECO:0000313" key="3">
    <source>
        <dbReference type="Proteomes" id="UP000235826"/>
    </source>
</evidence>
<accession>A0A2K9PS26</accession>
<dbReference type="KEGG" id="fek:C1H87_14625"/>
<feature type="domain" description="Cyclic nucleotide-binding" evidence="1">
    <location>
        <begin position="47"/>
        <end position="131"/>
    </location>
</feature>
<dbReference type="EMBL" id="CP025791">
    <property type="protein sequence ID" value="AUP79872.1"/>
    <property type="molecule type" value="Genomic_DNA"/>
</dbReference>
<dbReference type="InterPro" id="IPR014710">
    <property type="entry name" value="RmlC-like_jellyroll"/>
</dbReference>
<evidence type="ECO:0000259" key="1">
    <source>
        <dbReference type="Pfam" id="PF00027"/>
    </source>
</evidence>
<protein>
    <submittedName>
        <fullName evidence="2">Crp/Fnr family transcriptional regulator</fullName>
    </submittedName>
</protein>
<proteinExistence type="predicted"/>
<dbReference type="InterPro" id="IPR000595">
    <property type="entry name" value="cNMP-bd_dom"/>
</dbReference>
<evidence type="ECO:0000313" key="2">
    <source>
        <dbReference type="EMBL" id="AUP79872.1"/>
    </source>
</evidence>
<organism evidence="2 3">
    <name type="scientific">Flavivirga eckloniae</name>
    <dbReference type="NCBI Taxonomy" id="1803846"/>
    <lineage>
        <taxon>Bacteria</taxon>
        <taxon>Pseudomonadati</taxon>
        <taxon>Bacteroidota</taxon>
        <taxon>Flavobacteriia</taxon>
        <taxon>Flavobacteriales</taxon>
        <taxon>Flavobacteriaceae</taxon>
        <taxon>Flavivirga</taxon>
    </lineage>
</organism>
<dbReference type="CDD" id="cd00038">
    <property type="entry name" value="CAP_ED"/>
    <property type="match status" value="1"/>
</dbReference>
<dbReference type="SUPFAM" id="SSF51206">
    <property type="entry name" value="cAMP-binding domain-like"/>
    <property type="match status" value="1"/>
</dbReference>